<feature type="chain" id="PRO_5013273703" evidence="8">
    <location>
        <begin position="28"/>
        <end position="198"/>
    </location>
</feature>
<evidence type="ECO:0000256" key="3">
    <source>
        <dbReference type="ARBA" id="ARBA00022729"/>
    </source>
</evidence>
<organism evidence="9">
    <name type="scientific">Cryptomeria japonica</name>
    <name type="common">Japanese cedar</name>
    <name type="synonym">Cupressus japonica</name>
    <dbReference type="NCBI Taxonomy" id="3369"/>
    <lineage>
        <taxon>Eukaryota</taxon>
        <taxon>Viridiplantae</taxon>
        <taxon>Streptophyta</taxon>
        <taxon>Embryophyta</taxon>
        <taxon>Tracheophyta</taxon>
        <taxon>Spermatophyta</taxon>
        <taxon>Pinopsida</taxon>
        <taxon>Pinidae</taxon>
        <taxon>Conifers II</taxon>
        <taxon>Cupressales</taxon>
        <taxon>Cupressaceae</taxon>
        <taxon>Cryptomeria</taxon>
    </lineage>
</organism>
<dbReference type="EMBL" id="AB728826">
    <property type="protein sequence ID" value="BAX09110.1"/>
    <property type="molecule type" value="mRNA"/>
</dbReference>
<dbReference type="AlphaFoldDB" id="A0A1V1FN82"/>
<dbReference type="GO" id="GO:0012505">
    <property type="term" value="C:endomembrane system"/>
    <property type="evidence" value="ECO:0007669"/>
    <property type="project" value="UniProtKB-SubCell"/>
</dbReference>
<reference evidence="9" key="1">
    <citation type="journal article" date="2008" name="BMC Genomics">
        <title>Characterization of expressed sequence tags from a full-length enriched cDNA library of Cryptomeria japonica male strobili.</title>
        <authorList>
            <person name="Futamura N."/>
            <person name="Totoki Y."/>
            <person name="Toyoda A."/>
            <person name="Igasaki T."/>
            <person name="Nanjo T."/>
            <person name="Seki M."/>
            <person name="Sakaki Y."/>
            <person name="Mari A."/>
            <person name="Shinozaki K."/>
            <person name="Shinohara K."/>
        </authorList>
    </citation>
    <scope>NUCLEOTIDE SEQUENCE</scope>
    <source>
        <tissue evidence="9">Male strobilus</tissue>
    </source>
</reference>
<reference evidence="9" key="2">
    <citation type="submission" date="2012-06" db="EMBL/GenBank/DDBJ databases">
        <title>Comparison of fertile and sterile male gametogenesis in Cryptomeria japonica by histological analysis and microarray analysis.</title>
        <authorList>
            <person name="Futamura N."/>
            <person name="Saito M."/>
            <person name="Taira H."/>
            <person name="Shinohara K."/>
        </authorList>
    </citation>
    <scope>NUCLEOTIDE SEQUENCE</scope>
    <source>
        <tissue evidence="9">Male strobilus</tissue>
    </source>
</reference>
<feature type="transmembrane region" description="Helical" evidence="7">
    <location>
        <begin position="54"/>
        <end position="79"/>
    </location>
</feature>
<dbReference type="PANTHER" id="PTHR31769">
    <property type="entry name" value="OS07G0462200 PROTEIN-RELATED"/>
    <property type="match status" value="1"/>
</dbReference>
<evidence type="ECO:0000256" key="7">
    <source>
        <dbReference type="SAM" id="Phobius"/>
    </source>
</evidence>
<evidence type="ECO:0000256" key="6">
    <source>
        <dbReference type="ARBA" id="ARBA00029467"/>
    </source>
</evidence>
<name>A0A1V1FN82_CRYJA</name>
<feature type="transmembrane region" description="Helical" evidence="7">
    <location>
        <begin position="140"/>
        <end position="158"/>
    </location>
</feature>
<evidence type="ECO:0000313" key="9">
    <source>
        <dbReference type="EMBL" id="BAX09110.1"/>
    </source>
</evidence>
<comment type="subcellular location">
    <subcellularLocation>
        <location evidence="1">Endomembrane system</location>
        <topology evidence="1">Multi-pass membrane protein</topology>
    </subcellularLocation>
</comment>
<keyword evidence="5 7" id="KW-0472">Membrane</keyword>
<evidence type="ECO:0000256" key="1">
    <source>
        <dbReference type="ARBA" id="ARBA00004127"/>
    </source>
</evidence>
<feature type="signal peptide" evidence="8">
    <location>
        <begin position="1"/>
        <end position="27"/>
    </location>
</feature>
<accession>A0A1V1FN82</accession>
<sequence length="198" mass="21173">MAMGETGSLSMTIAILSILAFCFGIVAENKKPASGTPIPGKGIVICKYPSDPTILLGSLSIILSFLTSVSGVVAIIYPYKGKSVPAHALKTTNLMVFFVIATVVSFVSQALMMWTIITESLHRTRNVHHDLTTLCPTAKTGLYGGAAFLALGAGLFWLSCQMLALNARSDYEYDDEEDIKGQYGQVTATDYNPVQPGV</sequence>
<dbReference type="Pfam" id="PF06749">
    <property type="entry name" value="DUF1218"/>
    <property type="match status" value="1"/>
</dbReference>
<evidence type="ECO:0000256" key="4">
    <source>
        <dbReference type="ARBA" id="ARBA00022989"/>
    </source>
</evidence>
<evidence type="ECO:0000256" key="5">
    <source>
        <dbReference type="ARBA" id="ARBA00023136"/>
    </source>
</evidence>
<keyword evidence="4 7" id="KW-1133">Transmembrane helix</keyword>
<proteinExistence type="evidence at transcript level"/>
<dbReference type="InterPro" id="IPR052222">
    <property type="entry name" value="DESIGUAL"/>
</dbReference>
<comment type="similarity">
    <text evidence="6">Belongs to the DESIGUAL family.</text>
</comment>
<evidence type="ECO:0000256" key="2">
    <source>
        <dbReference type="ARBA" id="ARBA00022692"/>
    </source>
</evidence>
<keyword evidence="3 8" id="KW-0732">Signal</keyword>
<protein>
    <submittedName>
        <fullName evidence="9">Uncharacterized protein</fullName>
    </submittedName>
</protein>
<keyword evidence="2 7" id="KW-0812">Transmembrane</keyword>
<feature type="transmembrane region" description="Helical" evidence="7">
    <location>
        <begin position="91"/>
        <end position="117"/>
    </location>
</feature>
<dbReference type="InterPro" id="IPR009606">
    <property type="entry name" value="DEAL/Modifying_wall_lignin1/2"/>
</dbReference>
<evidence type="ECO:0000256" key="8">
    <source>
        <dbReference type="SAM" id="SignalP"/>
    </source>
</evidence>